<gene>
    <name evidence="1" type="ORF">ACPOL_4363</name>
</gene>
<dbReference type="GO" id="GO:0030638">
    <property type="term" value="P:polyketide metabolic process"/>
    <property type="evidence" value="ECO:0007669"/>
    <property type="project" value="InterPro"/>
</dbReference>
<name>A0A2Z5G525_9BACT</name>
<dbReference type="InterPro" id="IPR009959">
    <property type="entry name" value="Cyclase_SnoaL-like"/>
</dbReference>
<organism evidence="1 2">
    <name type="scientific">Acidisarcina polymorpha</name>
    <dbReference type="NCBI Taxonomy" id="2211140"/>
    <lineage>
        <taxon>Bacteria</taxon>
        <taxon>Pseudomonadati</taxon>
        <taxon>Acidobacteriota</taxon>
        <taxon>Terriglobia</taxon>
        <taxon>Terriglobales</taxon>
        <taxon>Acidobacteriaceae</taxon>
        <taxon>Acidisarcina</taxon>
    </lineage>
</organism>
<dbReference type="AlphaFoldDB" id="A0A2Z5G525"/>
<evidence type="ECO:0000313" key="2">
    <source>
        <dbReference type="Proteomes" id="UP000253606"/>
    </source>
</evidence>
<keyword evidence="2" id="KW-1185">Reference proteome</keyword>
<reference evidence="1 2" key="1">
    <citation type="journal article" date="2018" name="Front. Microbiol.">
        <title>Hydrolytic Capabilities as a Key to Environmental Success: Chitinolytic and Cellulolytic Acidobacteria From Acidic Sub-arctic Soils and Boreal Peatlands.</title>
        <authorList>
            <person name="Belova S.E."/>
            <person name="Ravin N.V."/>
            <person name="Pankratov T.A."/>
            <person name="Rakitin A.L."/>
            <person name="Ivanova A.A."/>
            <person name="Beletsky A.V."/>
            <person name="Mardanov A.V."/>
            <person name="Sinninghe Damste J.S."/>
            <person name="Dedysh S.N."/>
        </authorList>
    </citation>
    <scope>NUCLEOTIDE SEQUENCE [LARGE SCALE GENOMIC DNA]</scope>
    <source>
        <strain evidence="1 2">SBC82</strain>
    </source>
</reference>
<protein>
    <recommendedName>
        <fullName evidence="3">SnoaL-like domain-containing protein</fullName>
    </recommendedName>
</protein>
<dbReference type="SUPFAM" id="SSF54427">
    <property type="entry name" value="NTF2-like"/>
    <property type="match status" value="1"/>
</dbReference>
<dbReference type="PANTHER" id="PTHR38436:SF1">
    <property type="entry name" value="ESTER CYCLASE"/>
    <property type="match status" value="1"/>
</dbReference>
<accession>A0A2Z5G525</accession>
<dbReference type="EMBL" id="CP030840">
    <property type="protein sequence ID" value="AXC13636.1"/>
    <property type="molecule type" value="Genomic_DNA"/>
</dbReference>
<dbReference type="InterPro" id="IPR032710">
    <property type="entry name" value="NTF2-like_dom_sf"/>
</dbReference>
<dbReference type="Pfam" id="PF07366">
    <property type="entry name" value="SnoaL"/>
    <property type="match status" value="1"/>
</dbReference>
<evidence type="ECO:0008006" key="3">
    <source>
        <dbReference type="Google" id="ProtNLM"/>
    </source>
</evidence>
<dbReference type="Gene3D" id="3.10.450.50">
    <property type="match status" value="1"/>
</dbReference>
<dbReference type="KEGG" id="abas:ACPOL_4363"/>
<dbReference type="PANTHER" id="PTHR38436">
    <property type="entry name" value="POLYKETIDE CYCLASE SNOAL-LIKE DOMAIN"/>
    <property type="match status" value="1"/>
</dbReference>
<sequence length="135" mass="15468">MDSIDIDIEQANVDLIRRHFADFVDRKDVTAAERNFAPDLIDHNPPGGTKTIAEGMAFARRIYERFPDMCCELKDVLAQGDKVAVRAVWSGHDAESGQLMEFHGFTLWRFRGDKIVERWATMTDLKPVSRDDPSW</sequence>
<proteinExistence type="predicted"/>
<dbReference type="Proteomes" id="UP000253606">
    <property type="component" value="Chromosome"/>
</dbReference>
<evidence type="ECO:0000313" key="1">
    <source>
        <dbReference type="EMBL" id="AXC13636.1"/>
    </source>
</evidence>
<dbReference type="OrthoDB" id="122195at2"/>
<dbReference type="RefSeq" id="WP_114208573.1">
    <property type="nucleotide sequence ID" value="NZ_CP030840.1"/>
</dbReference>